<dbReference type="HOGENOM" id="CLU_117136_0_0_7"/>
<name>A0A0H3PJ75_CAMJJ</name>
<dbReference type="SUPFAM" id="SSF55821">
    <property type="entry name" value="YrdC/RibB"/>
    <property type="match status" value="1"/>
</dbReference>
<reference evidence="2" key="1">
    <citation type="submission" date="2006-12" db="EMBL/GenBank/DDBJ databases">
        <authorList>
            <person name="Fouts D.E."/>
            <person name="Nelson K.E."/>
            <person name="Sebastian Y."/>
        </authorList>
    </citation>
    <scope>NUCLEOTIDE SEQUENCE [LARGE SCALE GENOMIC DNA]</scope>
    <source>
        <strain evidence="2">81-176</strain>
    </source>
</reference>
<protein>
    <recommendedName>
        <fullName evidence="3">Sua5 YciO YrdC YwlC family protein</fullName>
    </recommendedName>
</protein>
<dbReference type="RefSeq" id="WP_002851686.1">
    <property type="nucleotide sequence ID" value="NC_008787.1"/>
</dbReference>
<sequence>MIYLAQTDTTVGFLSKNLEEINALKGRDKNQPCLITSAKFCELKSLARIPKSFKNLVRRSKKTTFIYPNNQAIRIVKECKHANFLSKNGYFYSSSANKHGKEFDEEWARSVADIILDEKFFENIPSKILKLSKNKMIKIR</sequence>
<evidence type="ECO:0000313" key="1">
    <source>
        <dbReference type="EMBL" id="EAQ73237.1"/>
    </source>
</evidence>
<dbReference type="Gene3D" id="3.90.870.10">
    <property type="entry name" value="DHBP synthase"/>
    <property type="match status" value="1"/>
</dbReference>
<dbReference type="eggNOG" id="COG0009">
    <property type="taxonomic scope" value="Bacteria"/>
</dbReference>
<evidence type="ECO:0008006" key="3">
    <source>
        <dbReference type="Google" id="ProtNLM"/>
    </source>
</evidence>
<dbReference type="InterPro" id="IPR017945">
    <property type="entry name" value="DHBP_synth_RibB-like_a/b_dom"/>
</dbReference>
<proteinExistence type="predicted"/>
<accession>A0A0H3PJ75</accession>
<dbReference type="EMBL" id="CP000538">
    <property type="protein sequence ID" value="EAQ73237.1"/>
    <property type="molecule type" value="Genomic_DNA"/>
</dbReference>
<gene>
    <name evidence="1" type="ordered locus">CJJ81176_0306</name>
</gene>
<dbReference type="Proteomes" id="UP000000646">
    <property type="component" value="Chromosome"/>
</dbReference>
<organism evidence="1 2">
    <name type="scientific">Campylobacter jejuni subsp. jejuni serotype O:23/36 (strain 81-176)</name>
    <dbReference type="NCBI Taxonomy" id="354242"/>
    <lineage>
        <taxon>Bacteria</taxon>
        <taxon>Pseudomonadati</taxon>
        <taxon>Campylobacterota</taxon>
        <taxon>Epsilonproteobacteria</taxon>
        <taxon>Campylobacterales</taxon>
        <taxon>Campylobacteraceae</taxon>
        <taxon>Campylobacter</taxon>
    </lineage>
</organism>
<dbReference type="AlphaFoldDB" id="A0A0H3PJ75"/>
<dbReference type="KEGG" id="cjj:CJJ81176_0306"/>
<evidence type="ECO:0000313" key="2">
    <source>
        <dbReference type="Proteomes" id="UP000000646"/>
    </source>
</evidence>